<dbReference type="SMART" id="SM00355">
    <property type="entry name" value="ZnF_C2H2"/>
    <property type="match status" value="8"/>
</dbReference>
<organism evidence="14">
    <name type="scientific">Phenacoccus solenopsis</name>
    <name type="common">Solenopsis mealybug</name>
    <dbReference type="NCBI Taxonomy" id="483260"/>
    <lineage>
        <taxon>Eukaryota</taxon>
        <taxon>Metazoa</taxon>
        <taxon>Ecdysozoa</taxon>
        <taxon>Arthropoda</taxon>
        <taxon>Hexapoda</taxon>
        <taxon>Insecta</taxon>
        <taxon>Pterygota</taxon>
        <taxon>Neoptera</taxon>
        <taxon>Paraneoptera</taxon>
        <taxon>Hemiptera</taxon>
        <taxon>Sternorrhyncha</taxon>
        <taxon>Coccoidea</taxon>
        <taxon>Pseudococcidae</taxon>
        <taxon>Phenacoccus</taxon>
    </lineage>
</organism>
<feature type="region of interest" description="Disordered" evidence="12">
    <location>
        <begin position="367"/>
        <end position="388"/>
    </location>
</feature>
<keyword evidence="9" id="KW-0804">Transcription</keyword>
<evidence type="ECO:0000256" key="9">
    <source>
        <dbReference type="ARBA" id="ARBA00023163"/>
    </source>
</evidence>
<reference evidence="14" key="1">
    <citation type="journal article" date="2021" name="Pest Manag.">
        <title>RNAi based gene silencing in Phenacoccus solenopsis and its validation by in planta expression of a double-stranded RNA.</title>
        <authorList>
            <person name="Arya S.K."/>
            <person name="Singh S."/>
            <person name="Upadhyay S.K."/>
            <person name="Tiwari V."/>
            <person name="Saxena G."/>
            <person name="Verma P.C."/>
        </authorList>
    </citation>
    <scope>NUCLEOTIDE SEQUENCE</scope>
</reference>
<evidence type="ECO:0000256" key="11">
    <source>
        <dbReference type="PROSITE-ProRule" id="PRU00042"/>
    </source>
</evidence>
<dbReference type="FunFam" id="3.30.160.60:FF:000100">
    <property type="entry name" value="Zinc finger 45-like"/>
    <property type="match status" value="1"/>
</dbReference>
<evidence type="ECO:0000256" key="7">
    <source>
        <dbReference type="ARBA" id="ARBA00023015"/>
    </source>
</evidence>
<dbReference type="PANTHER" id="PTHR23234">
    <property type="entry name" value="ZNF44 PROTEIN"/>
    <property type="match status" value="1"/>
</dbReference>
<feature type="domain" description="C2H2-type" evidence="13">
    <location>
        <begin position="174"/>
        <end position="201"/>
    </location>
</feature>
<evidence type="ECO:0000256" key="6">
    <source>
        <dbReference type="ARBA" id="ARBA00022833"/>
    </source>
</evidence>
<feature type="domain" description="C2H2-type" evidence="13">
    <location>
        <begin position="144"/>
        <end position="171"/>
    </location>
</feature>
<keyword evidence="7" id="KW-0805">Transcription regulation</keyword>
<feature type="domain" description="C2H2-type" evidence="13">
    <location>
        <begin position="258"/>
        <end position="285"/>
    </location>
</feature>
<dbReference type="FunFam" id="3.30.160.60:FF:003017">
    <property type="entry name" value="Si:cabz01054396.2"/>
    <property type="match status" value="1"/>
</dbReference>
<comment type="similarity">
    <text evidence="2">Belongs to the krueppel C2H2-type zinc-finger protein family.</text>
</comment>
<evidence type="ECO:0000256" key="12">
    <source>
        <dbReference type="SAM" id="MobiDB-lite"/>
    </source>
</evidence>
<dbReference type="Pfam" id="PF00096">
    <property type="entry name" value="zf-C2H2"/>
    <property type="match status" value="6"/>
</dbReference>
<evidence type="ECO:0000256" key="1">
    <source>
        <dbReference type="ARBA" id="ARBA00004123"/>
    </source>
</evidence>
<dbReference type="EMBL" id="MT782063">
    <property type="protein sequence ID" value="QPO14962.1"/>
    <property type="molecule type" value="mRNA"/>
</dbReference>
<dbReference type="InterPro" id="IPR050758">
    <property type="entry name" value="Znf_C2H2-type"/>
</dbReference>
<dbReference type="GO" id="GO:0005634">
    <property type="term" value="C:nucleus"/>
    <property type="evidence" value="ECO:0007669"/>
    <property type="project" value="UniProtKB-SubCell"/>
</dbReference>
<dbReference type="FunFam" id="3.30.160.60:FF:000446">
    <property type="entry name" value="Zinc finger protein"/>
    <property type="match status" value="1"/>
</dbReference>
<dbReference type="FunFam" id="3.30.160.60:FF:000275">
    <property type="entry name" value="zinc finger protein 90 homolog"/>
    <property type="match status" value="1"/>
</dbReference>
<feature type="domain" description="C2H2-type" evidence="13">
    <location>
        <begin position="342"/>
        <end position="370"/>
    </location>
</feature>
<evidence type="ECO:0000256" key="10">
    <source>
        <dbReference type="ARBA" id="ARBA00023242"/>
    </source>
</evidence>
<accession>A0A7U3T2S6</accession>
<dbReference type="Gene3D" id="3.30.160.60">
    <property type="entry name" value="Classic Zinc Finger"/>
    <property type="match status" value="8"/>
</dbReference>
<keyword evidence="8" id="KW-0238">DNA-binding</keyword>
<keyword evidence="10" id="KW-0539">Nucleus</keyword>
<dbReference type="Pfam" id="PF13894">
    <property type="entry name" value="zf-C2H2_4"/>
    <property type="match status" value="1"/>
</dbReference>
<evidence type="ECO:0000256" key="4">
    <source>
        <dbReference type="ARBA" id="ARBA00022737"/>
    </source>
</evidence>
<dbReference type="AlphaFoldDB" id="A0A7U3T2S6"/>
<dbReference type="PANTHER" id="PTHR23234:SF10">
    <property type="entry name" value="RIKEN CDNA 6720489N17 GENE-RELATED"/>
    <property type="match status" value="1"/>
</dbReference>
<name>A0A7U3T2S6_9HEMI</name>
<dbReference type="InterPro" id="IPR036236">
    <property type="entry name" value="Znf_C2H2_sf"/>
</dbReference>
<dbReference type="InterPro" id="IPR013087">
    <property type="entry name" value="Znf_C2H2_type"/>
</dbReference>
<dbReference type="FunFam" id="3.30.160.60:FF:000634">
    <property type="entry name" value="Zinc finger X-chromosomal protein"/>
    <property type="match status" value="1"/>
</dbReference>
<dbReference type="GO" id="GO:0008270">
    <property type="term" value="F:zinc ion binding"/>
    <property type="evidence" value="ECO:0007669"/>
    <property type="project" value="UniProtKB-KW"/>
</dbReference>
<keyword evidence="5 11" id="KW-0863">Zinc-finger</keyword>
<evidence type="ECO:0000256" key="3">
    <source>
        <dbReference type="ARBA" id="ARBA00022723"/>
    </source>
</evidence>
<comment type="subcellular location">
    <subcellularLocation>
        <location evidence="1">Nucleus</location>
    </subcellularLocation>
</comment>
<feature type="domain" description="C2H2-type" evidence="13">
    <location>
        <begin position="314"/>
        <end position="341"/>
    </location>
</feature>
<dbReference type="PROSITE" id="PS00028">
    <property type="entry name" value="ZINC_FINGER_C2H2_1"/>
    <property type="match status" value="8"/>
</dbReference>
<sequence>MKMAKIDETAQKQWIKNLWMNCKPEVKQNESLWSRVSEMVSAFNGELQMQRDNRRMKPDSVPVGVDCTLSPVLPNNTLNIVARSEFCATPISATAASTESSVKTVVCSPDIPVYPLTAQPAEEVTVDSSTTQTQSAQGILQKIYQCTICSEGFNQKVSLTAHLKTHTKESEDPYQCNFCGKTFAVPARLTRHYRTHTGEKPYQCEYCNKSFSVKENLSVHKRIHTKERPYKCDVCDRAFEHSGKLHRHMRIHTGERPHKCTFCSKTFIQSGQLVIHLRTHTGEKPYVCKSCNKGFTCSKQLKVHTRTHTGEKPYTCDICGKSFGYNHVLKLHQVAHFGVKEYKCTICKQTFTSKKAMETHIKMVHSDSNAARNGTEGESSCASSTSDKENKMEMATEMPFPRSPVPPSLVSSAPSIERVRDADLHMVTAPSTYENCNFLQTGTTTVSIVQGSSPAESNNLKDFCTYYPRLPTHNQGGLNSALLAAAAAATEELITNYKNDNPLPHPSKFQIPAAGAQYYPIASPSSYSDSSRSSPSPKLEVNEAVDETALYIIPDFNQELASESRFQDPNTMNAASSSSVIINVPFQDGLTPPSSSSTSPVPSSPDIVDLPAARDELTLPPRKRSKMILKSMEKAKVEDTNFRYNSVIHYAKASPIT</sequence>
<evidence type="ECO:0000256" key="8">
    <source>
        <dbReference type="ARBA" id="ARBA00023125"/>
    </source>
</evidence>
<dbReference type="PROSITE" id="PS50157">
    <property type="entry name" value="ZINC_FINGER_C2H2_2"/>
    <property type="match status" value="8"/>
</dbReference>
<protein>
    <submittedName>
        <fullName evidence="14">Kruppel-1-like zinc finger transcription factor</fullName>
    </submittedName>
</protein>
<evidence type="ECO:0000256" key="5">
    <source>
        <dbReference type="ARBA" id="ARBA00022771"/>
    </source>
</evidence>
<keyword evidence="4" id="KW-0677">Repeat</keyword>
<proteinExistence type="evidence at transcript level"/>
<evidence type="ECO:0000256" key="2">
    <source>
        <dbReference type="ARBA" id="ARBA00006991"/>
    </source>
</evidence>
<dbReference type="FunFam" id="3.30.160.60:FF:001480">
    <property type="entry name" value="Si:cabz01071911.3"/>
    <property type="match status" value="1"/>
</dbReference>
<evidence type="ECO:0000313" key="14">
    <source>
        <dbReference type="EMBL" id="QPO14962.1"/>
    </source>
</evidence>
<feature type="domain" description="C2H2-type" evidence="13">
    <location>
        <begin position="202"/>
        <end position="229"/>
    </location>
</feature>
<feature type="domain" description="C2H2-type" evidence="13">
    <location>
        <begin position="286"/>
        <end position="313"/>
    </location>
</feature>
<keyword evidence="3" id="KW-0479">Metal-binding</keyword>
<dbReference type="SUPFAM" id="SSF57667">
    <property type="entry name" value="beta-beta-alpha zinc fingers"/>
    <property type="match status" value="5"/>
</dbReference>
<feature type="compositionally biased region" description="Polar residues" evidence="12">
    <location>
        <begin position="367"/>
        <end position="385"/>
    </location>
</feature>
<keyword evidence="6" id="KW-0862">Zinc</keyword>
<dbReference type="GO" id="GO:0003677">
    <property type="term" value="F:DNA binding"/>
    <property type="evidence" value="ECO:0007669"/>
    <property type="project" value="UniProtKB-KW"/>
</dbReference>
<evidence type="ECO:0000259" key="13">
    <source>
        <dbReference type="PROSITE" id="PS50157"/>
    </source>
</evidence>
<dbReference type="FunFam" id="3.30.160.60:FF:000912">
    <property type="entry name" value="Zinc finger protein 660"/>
    <property type="match status" value="1"/>
</dbReference>
<feature type="domain" description="C2H2-type" evidence="13">
    <location>
        <begin position="230"/>
        <end position="257"/>
    </location>
</feature>